<evidence type="ECO:0000313" key="2">
    <source>
        <dbReference type="Proteomes" id="UP000504604"/>
    </source>
</evidence>
<evidence type="ECO:0000256" key="1">
    <source>
        <dbReference type="SAM" id="SignalP"/>
    </source>
</evidence>
<dbReference type="Gramene" id="SIN_1025818.t">
    <property type="protein sequence ID" value="SIN_1025818.t"/>
    <property type="gene ID" value="SIN_1025818"/>
</dbReference>
<dbReference type="OrthoDB" id="1685715at2759"/>
<keyword evidence="2" id="KW-1185">Reference proteome</keyword>
<sequence>MVVSSVSTMAYLLSVSFLTPFCHQTQLQGTDSRRVTGGRLIIPRTTRTANTHLLHKYSHGGMILSNRSSRSSICAPTRQCFEPFLSHYDVSCSDHLLISGFWIGPDIEDGWGFVEAFVHLIY</sequence>
<dbReference type="RefSeq" id="XP_011092058.1">
    <property type="nucleotide sequence ID" value="XM_011093756.2"/>
</dbReference>
<dbReference type="AlphaFoldDB" id="A0A6I9UD25"/>
<dbReference type="GeneID" id="105172366"/>
<proteinExistence type="predicted"/>
<evidence type="ECO:0000313" key="3">
    <source>
        <dbReference type="RefSeq" id="XP_011092058.1"/>
    </source>
</evidence>
<dbReference type="InParanoid" id="A0A6I9UD25"/>
<organism evidence="2 3">
    <name type="scientific">Sesamum indicum</name>
    <name type="common">Oriental sesame</name>
    <name type="synonym">Sesamum orientale</name>
    <dbReference type="NCBI Taxonomy" id="4182"/>
    <lineage>
        <taxon>Eukaryota</taxon>
        <taxon>Viridiplantae</taxon>
        <taxon>Streptophyta</taxon>
        <taxon>Embryophyta</taxon>
        <taxon>Tracheophyta</taxon>
        <taxon>Spermatophyta</taxon>
        <taxon>Magnoliopsida</taxon>
        <taxon>eudicotyledons</taxon>
        <taxon>Gunneridae</taxon>
        <taxon>Pentapetalae</taxon>
        <taxon>asterids</taxon>
        <taxon>lamiids</taxon>
        <taxon>Lamiales</taxon>
        <taxon>Pedaliaceae</taxon>
        <taxon>Sesamum</taxon>
    </lineage>
</organism>
<keyword evidence="1" id="KW-0732">Signal</keyword>
<feature type="chain" id="PRO_5026696250" evidence="1">
    <location>
        <begin position="25"/>
        <end position="122"/>
    </location>
</feature>
<accession>A0A6I9UD25</accession>
<feature type="signal peptide" evidence="1">
    <location>
        <begin position="1"/>
        <end position="24"/>
    </location>
</feature>
<protein>
    <submittedName>
        <fullName evidence="3">Uncharacterized protein LOC105172366 isoform X1</fullName>
    </submittedName>
</protein>
<dbReference type="KEGG" id="sind:105172366"/>
<dbReference type="Proteomes" id="UP000504604">
    <property type="component" value="Linkage group LG10"/>
</dbReference>
<name>A0A6I9UD25_SESIN</name>
<reference evidence="3" key="1">
    <citation type="submission" date="2025-08" db="UniProtKB">
        <authorList>
            <consortium name="RefSeq"/>
        </authorList>
    </citation>
    <scope>IDENTIFICATION</scope>
</reference>
<gene>
    <name evidence="3" type="primary">LOC105172366</name>
</gene>